<organism evidence="17 18">
    <name type="scientific">Pararhodobacter zhoushanensis</name>
    <dbReference type="NCBI Taxonomy" id="2479545"/>
    <lineage>
        <taxon>Bacteria</taxon>
        <taxon>Pseudomonadati</taxon>
        <taxon>Pseudomonadota</taxon>
        <taxon>Alphaproteobacteria</taxon>
        <taxon>Rhodobacterales</taxon>
        <taxon>Paracoccaceae</taxon>
        <taxon>Pararhodobacter</taxon>
    </lineage>
</organism>
<evidence type="ECO:0000256" key="5">
    <source>
        <dbReference type="ARBA" id="ARBA00022597"/>
    </source>
</evidence>
<dbReference type="InterPro" id="IPR049712">
    <property type="entry name" value="Poly_export"/>
</dbReference>
<dbReference type="Proteomes" id="UP001208938">
    <property type="component" value="Unassembled WGS sequence"/>
</dbReference>
<evidence type="ECO:0000256" key="12">
    <source>
        <dbReference type="ARBA" id="ARBA00023139"/>
    </source>
</evidence>
<proteinExistence type="inferred from homology"/>
<protein>
    <submittedName>
        <fullName evidence="17">Polysaccharide export protein</fullName>
    </submittedName>
</protein>
<dbReference type="Gene3D" id="3.30.1950.10">
    <property type="entry name" value="wza like domain"/>
    <property type="match status" value="1"/>
</dbReference>
<comment type="similarity">
    <text evidence="2">Belongs to the BexD/CtrA/VexA family.</text>
</comment>
<keyword evidence="5" id="KW-0762">Sugar transport</keyword>
<evidence type="ECO:0000256" key="13">
    <source>
        <dbReference type="ARBA" id="ARBA00023237"/>
    </source>
</evidence>
<dbReference type="EMBL" id="JAPDFL010000001">
    <property type="protein sequence ID" value="MCW1930980.1"/>
    <property type="molecule type" value="Genomic_DNA"/>
</dbReference>
<keyword evidence="7" id="KW-0732">Signal</keyword>
<dbReference type="InterPro" id="IPR054765">
    <property type="entry name" value="SLBB_dom"/>
</dbReference>
<keyword evidence="11" id="KW-0472">Membrane</keyword>
<keyword evidence="18" id="KW-1185">Reference proteome</keyword>
<evidence type="ECO:0000256" key="11">
    <source>
        <dbReference type="ARBA" id="ARBA00023136"/>
    </source>
</evidence>
<dbReference type="Pfam" id="PF22461">
    <property type="entry name" value="SLBB_2"/>
    <property type="match status" value="1"/>
</dbReference>
<keyword evidence="3" id="KW-0813">Transport</keyword>
<name>A0ABT3GTW1_9RHOB</name>
<comment type="subcellular location">
    <subcellularLocation>
        <location evidence="1">Cell outer membrane</location>
        <topology evidence="1">Multi-pass membrane protein</topology>
    </subcellularLocation>
</comment>
<evidence type="ECO:0000256" key="1">
    <source>
        <dbReference type="ARBA" id="ARBA00004571"/>
    </source>
</evidence>
<keyword evidence="13" id="KW-0998">Cell outer membrane</keyword>
<feature type="domain" description="Polysaccharide export protein N-terminal" evidence="15">
    <location>
        <begin position="95"/>
        <end position="177"/>
    </location>
</feature>
<dbReference type="InterPro" id="IPR003715">
    <property type="entry name" value="Poly_export_N"/>
</dbReference>
<dbReference type="RefSeq" id="WP_264504140.1">
    <property type="nucleotide sequence ID" value="NZ_JAPDFL010000001.1"/>
</dbReference>
<keyword evidence="12" id="KW-0564">Palmitate</keyword>
<sequence>MTNTTLRFEPGNGRHGLHFARIAIAALMIPALVAGCSMPRGAALQSEILRGTDDPANEVQVFAVTRAALDELDTWPLAHPELRHNWTTTGASATARIIRAGDLLSIAVWDSQPDSLLTTTEQRVVRMENVPVSAAGRIFVPYVGEVRVAGQSAEMARRDIQDQMAPIVPDGQVQLTVTPGAGNTIDMVTGVARPGRLALPEISPTILSALAESGGIASSLRNPLVRLNRAGTAYAIPARELFSDPAHDIQLRGGDRILVEEDHRSYIALGAAGTQRVVYFERETISALDALSTIGGLSTSRANLEGVMVMRQYPPEAVRPTGPFPRQQEVIFTLDLTSADGLFAAEQFEIQPGDVVLATESSLPLITQSMSVLRAAAATVNNLN</sequence>
<reference evidence="17 18" key="1">
    <citation type="submission" date="2022-10" db="EMBL/GenBank/DDBJ databases">
        <title>Pararhodobacter sp. nov., isolated from marine algae.</title>
        <authorList>
            <person name="Choi B.J."/>
            <person name="Kim J.M."/>
            <person name="Lee J.K."/>
            <person name="Choi D.G."/>
            <person name="Jeon C.O."/>
        </authorList>
    </citation>
    <scope>NUCLEOTIDE SEQUENCE [LARGE SCALE GENOMIC DNA]</scope>
    <source>
        <strain evidence="17 18">ZQ420</strain>
    </source>
</reference>
<evidence type="ECO:0000313" key="18">
    <source>
        <dbReference type="Proteomes" id="UP001208938"/>
    </source>
</evidence>
<dbReference type="Pfam" id="PF02563">
    <property type="entry name" value="Poly_export"/>
    <property type="match status" value="1"/>
</dbReference>
<evidence type="ECO:0000256" key="3">
    <source>
        <dbReference type="ARBA" id="ARBA00022448"/>
    </source>
</evidence>
<evidence type="ECO:0000256" key="8">
    <source>
        <dbReference type="ARBA" id="ARBA00023047"/>
    </source>
</evidence>
<comment type="caution">
    <text evidence="17">The sequence shown here is derived from an EMBL/GenBank/DDBJ whole genome shotgun (WGS) entry which is preliminary data.</text>
</comment>
<accession>A0ABT3GTW1</accession>
<evidence type="ECO:0000256" key="2">
    <source>
        <dbReference type="ARBA" id="ARBA00009450"/>
    </source>
</evidence>
<evidence type="ECO:0000256" key="7">
    <source>
        <dbReference type="ARBA" id="ARBA00022729"/>
    </source>
</evidence>
<keyword evidence="4" id="KW-1134">Transmembrane beta strand</keyword>
<dbReference type="Gene3D" id="3.10.560.10">
    <property type="entry name" value="Outer membrane lipoprotein wza domain like"/>
    <property type="match status" value="2"/>
</dbReference>
<feature type="domain" description="SLBB" evidence="16">
    <location>
        <begin position="269"/>
        <end position="356"/>
    </location>
</feature>
<keyword evidence="14" id="KW-0449">Lipoprotein</keyword>
<evidence type="ECO:0000256" key="9">
    <source>
        <dbReference type="ARBA" id="ARBA00023065"/>
    </source>
</evidence>
<evidence type="ECO:0000256" key="14">
    <source>
        <dbReference type="ARBA" id="ARBA00023288"/>
    </source>
</evidence>
<keyword evidence="10" id="KW-0626">Porin</keyword>
<evidence type="ECO:0000256" key="10">
    <source>
        <dbReference type="ARBA" id="ARBA00023114"/>
    </source>
</evidence>
<keyword evidence="6" id="KW-0812">Transmembrane</keyword>
<evidence type="ECO:0000259" key="16">
    <source>
        <dbReference type="Pfam" id="PF22461"/>
    </source>
</evidence>
<dbReference type="PANTHER" id="PTHR33619:SF3">
    <property type="entry name" value="POLYSACCHARIDE EXPORT PROTEIN GFCE-RELATED"/>
    <property type="match status" value="1"/>
</dbReference>
<gene>
    <name evidence="17" type="ORF">OKW52_01510</name>
</gene>
<keyword evidence="8" id="KW-0625">Polysaccharide transport</keyword>
<evidence type="ECO:0000256" key="4">
    <source>
        <dbReference type="ARBA" id="ARBA00022452"/>
    </source>
</evidence>
<evidence type="ECO:0000256" key="6">
    <source>
        <dbReference type="ARBA" id="ARBA00022692"/>
    </source>
</evidence>
<evidence type="ECO:0000259" key="15">
    <source>
        <dbReference type="Pfam" id="PF02563"/>
    </source>
</evidence>
<keyword evidence="9" id="KW-0406">Ion transport</keyword>
<dbReference type="PANTHER" id="PTHR33619">
    <property type="entry name" value="POLYSACCHARIDE EXPORT PROTEIN GFCE-RELATED"/>
    <property type="match status" value="1"/>
</dbReference>
<evidence type="ECO:0000313" key="17">
    <source>
        <dbReference type="EMBL" id="MCW1930980.1"/>
    </source>
</evidence>